<dbReference type="AlphaFoldDB" id="A0A2N7WM30"/>
<gene>
    <name evidence="2" type="ORF">C0Z20_29670</name>
</gene>
<feature type="region of interest" description="Disordered" evidence="1">
    <location>
        <begin position="1"/>
        <end position="20"/>
    </location>
</feature>
<comment type="caution">
    <text evidence="2">The sequence shown here is derived from an EMBL/GenBank/DDBJ whole genome shotgun (WGS) entry which is preliminary data.</text>
</comment>
<keyword evidence="3" id="KW-1185">Reference proteome</keyword>
<dbReference type="Proteomes" id="UP000235777">
    <property type="component" value="Unassembled WGS sequence"/>
</dbReference>
<protein>
    <submittedName>
        <fullName evidence="2">Uncharacterized protein</fullName>
    </submittedName>
</protein>
<name>A0A2N7WM30_9BURK</name>
<evidence type="ECO:0000313" key="3">
    <source>
        <dbReference type="Proteomes" id="UP000235777"/>
    </source>
</evidence>
<organism evidence="2 3">
    <name type="scientific">Trinickia symbiotica</name>
    <dbReference type="NCBI Taxonomy" id="863227"/>
    <lineage>
        <taxon>Bacteria</taxon>
        <taxon>Pseudomonadati</taxon>
        <taxon>Pseudomonadota</taxon>
        <taxon>Betaproteobacteria</taxon>
        <taxon>Burkholderiales</taxon>
        <taxon>Burkholderiaceae</taxon>
        <taxon>Trinickia</taxon>
    </lineage>
</organism>
<evidence type="ECO:0000256" key="1">
    <source>
        <dbReference type="SAM" id="MobiDB-lite"/>
    </source>
</evidence>
<proteinExistence type="predicted"/>
<feature type="compositionally biased region" description="Low complexity" evidence="1">
    <location>
        <begin position="1"/>
        <end position="19"/>
    </location>
</feature>
<dbReference type="EMBL" id="PNYC01000030">
    <property type="protein sequence ID" value="PMS30478.1"/>
    <property type="molecule type" value="Genomic_DNA"/>
</dbReference>
<evidence type="ECO:0000313" key="2">
    <source>
        <dbReference type="EMBL" id="PMS30478.1"/>
    </source>
</evidence>
<sequence>MLNGNGARRPRLLGRAAGATVRGTSAKRVGRLSARMRPVAARGGARRTRVCEAPCDRRIWQRAAR</sequence>
<accession>A0A2N7WM30</accession>
<reference evidence="2 3" key="1">
    <citation type="submission" date="2018-01" db="EMBL/GenBank/DDBJ databases">
        <title>Whole genome analyses suggest that Burkholderia sensu lato contains two further novel genera in the rhizoxinica-symbiotica group Mycetohabitans gen. nov., and Trinickia gen. nov.: implications for the evolution of diazotrophy and nodulation in the Burkholderiaceae.</title>
        <authorList>
            <person name="Estrada-de los Santos P."/>
            <person name="Palmer M."/>
            <person name="Chavez-Ramirez B."/>
            <person name="Beukes C."/>
            <person name="Steenkamp E.T."/>
            <person name="Hirsch A.M."/>
            <person name="Manyaka P."/>
            <person name="Maluk M."/>
            <person name="Lafos M."/>
            <person name="Crook M."/>
            <person name="Gross E."/>
            <person name="Simon M.F."/>
            <person name="Bueno dos Reis Junior F."/>
            <person name="Poole P.S."/>
            <person name="Venter S.N."/>
            <person name="James E.K."/>
        </authorList>
    </citation>
    <scope>NUCLEOTIDE SEQUENCE [LARGE SCALE GENOMIC DNA]</scope>
    <source>
        <strain evidence="2 3">JPY 581</strain>
    </source>
</reference>